<evidence type="ECO:0008006" key="3">
    <source>
        <dbReference type="Google" id="ProtNLM"/>
    </source>
</evidence>
<dbReference type="Proteomes" id="UP000183987">
    <property type="component" value="Unassembled WGS sequence"/>
</dbReference>
<name>A0A1M4WC10_LOKAT</name>
<evidence type="ECO:0000313" key="2">
    <source>
        <dbReference type="Proteomes" id="UP000183987"/>
    </source>
</evidence>
<dbReference type="RefSeq" id="WP_072856224.1">
    <property type="nucleotide sequence ID" value="NZ_FQUE01000002.1"/>
</dbReference>
<dbReference type="OrthoDB" id="7846126at2"/>
<dbReference type="STRING" id="366533.SAMN05444339_10263"/>
<protein>
    <recommendedName>
        <fullName evidence="3">Phage DNA packaging protein, Nu1 subunit of terminase</fullName>
    </recommendedName>
</protein>
<reference evidence="2" key="1">
    <citation type="submission" date="2016-11" db="EMBL/GenBank/DDBJ databases">
        <authorList>
            <person name="Varghese N."/>
            <person name="Submissions S."/>
        </authorList>
    </citation>
    <scope>NUCLEOTIDE SEQUENCE [LARGE SCALE GENOMIC DNA]</scope>
    <source>
        <strain evidence="2">DSM 29326</strain>
    </source>
</reference>
<dbReference type="AlphaFoldDB" id="A0A1M4WC10"/>
<dbReference type="EMBL" id="FQUE01000002">
    <property type="protein sequence ID" value="SHE78784.1"/>
    <property type="molecule type" value="Genomic_DNA"/>
</dbReference>
<proteinExistence type="predicted"/>
<gene>
    <name evidence="1" type="ORF">SAMN05444339_10263</name>
</gene>
<keyword evidence="2" id="KW-1185">Reference proteome</keyword>
<organism evidence="1 2">
    <name type="scientific">Loktanella atrilutea</name>
    <dbReference type="NCBI Taxonomy" id="366533"/>
    <lineage>
        <taxon>Bacteria</taxon>
        <taxon>Pseudomonadati</taxon>
        <taxon>Pseudomonadota</taxon>
        <taxon>Alphaproteobacteria</taxon>
        <taxon>Rhodobacterales</taxon>
        <taxon>Roseobacteraceae</taxon>
        <taxon>Loktanella</taxon>
    </lineage>
</organism>
<evidence type="ECO:0000313" key="1">
    <source>
        <dbReference type="EMBL" id="SHE78784.1"/>
    </source>
</evidence>
<accession>A0A1M4WC10</accession>
<sequence length="159" mass="17491">MADLPKTITQTQAAELVGMTTRWVRLRATDGFFQRSARGVYDLHQLVRGIVAYYESLLEKGNKAASANRASDARTREVELRIAEREGRLIPSEDAAAVVADLAALVLSEMSGLAARVTRDLDLRRKIEAETDGVIDRIRARAEGRAVALRAGIVDLDEE</sequence>